<accession>X1G2R9</accession>
<proteinExistence type="predicted"/>
<organism evidence="1">
    <name type="scientific">marine sediment metagenome</name>
    <dbReference type="NCBI Taxonomy" id="412755"/>
    <lineage>
        <taxon>unclassified sequences</taxon>
        <taxon>metagenomes</taxon>
        <taxon>ecological metagenomes</taxon>
    </lineage>
</organism>
<name>X1G2R9_9ZZZZ</name>
<dbReference type="EMBL" id="BARU01019396">
    <property type="protein sequence ID" value="GAH52201.1"/>
    <property type="molecule type" value="Genomic_DNA"/>
</dbReference>
<feature type="non-terminal residue" evidence="1">
    <location>
        <position position="288"/>
    </location>
</feature>
<sequence>GMTVTPEVTKITEEIDKLTGVEKTYWDSANKKLTVYYNPETTMERARIEVANYLARRQLQASVEQTVFISTEKGTFKPKVAIPKAMEGMPEAIPTELQPLAEEARKFKSAGEFETELHRVTRKWNSATGRVTEAQKGLVVRREVLTKAEDRLHQAYLRGLEEVGRYTGAGSYADFYNLVAKPPAVVTPITPEVTKLTGDIWDTMFPMEREQLGIKAGLSAEERGSRWIGMWPEKKRALIREFKKEQVAIPKAEAGMPVKGEQAGMLGVPGKYVEQKRPWTPGQMGFES</sequence>
<dbReference type="AlphaFoldDB" id="X1G2R9"/>
<evidence type="ECO:0000313" key="1">
    <source>
        <dbReference type="EMBL" id="GAH52201.1"/>
    </source>
</evidence>
<feature type="non-terminal residue" evidence="1">
    <location>
        <position position="1"/>
    </location>
</feature>
<gene>
    <name evidence="1" type="ORF">S03H2_31939</name>
</gene>
<comment type="caution">
    <text evidence="1">The sequence shown here is derived from an EMBL/GenBank/DDBJ whole genome shotgun (WGS) entry which is preliminary data.</text>
</comment>
<protein>
    <submittedName>
        <fullName evidence="1">Uncharacterized protein</fullName>
    </submittedName>
</protein>
<reference evidence="1" key="1">
    <citation type="journal article" date="2014" name="Front. Microbiol.">
        <title>High frequency of phylogenetically diverse reductive dehalogenase-homologous genes in deep subseafloor sedimentary metagenomes.</title>
        <authorList>
            <person name="Kawai M."/>
            <person name="Futagami T."/>
            <person name="Toyoda A."/>
            <person name="Takaki Y."/>
            <person name="Nishi S."/>
            <person name="Hori S."/>
            <person name="Arai W."/>
            <person name="Tsubouchi T."/>
            <person name="Morono Y."/>
            <person name="Uchiyama I."/>
            <person name="Ito T."/>
            <person name="Fujiyama A."/>
            <person name="Inagaki F."/>
            <person name="Takami H."/>
        </authorList>
    </citation>
    <scope>NUCLEOTIDE SEQUENCE</scope>
    <source>
        <strain evidence="1">Expedition CK06-06</strain>
    </source>
</reference>